<keyword evidence="5 10" id="KW-0680">Restriction system</keyword>
<keyword evidence="4 10" id="KW-0547">Nucleotide-binding</keyword>
<name>A0ABW7H5U9_9BURK</name>
<dbReference type="EMBL" id="JBIGIC010000001">
    <property type="protein sequence ID" value="MFG6485278.1"/>
    <property type="molecule type" value="Genomic_DNA"/>
</dbReference>
<dbReference type="GO" id="GO:0009035">
    <property type="term" value="F:type I site-specific deoxyribonuclease activity"/>
    <property type="evidence" value="ECO:0007669"/>
    <property type="project" value="UniProtKB-EC"/>
</dbReference>
<dbReference type="NCBIfam" id="TIGR00348">
    <property type="entry name" value="hsdR"/>
    <property type="match status" value="1"/>
</dbReference>
<dbReference type="InterPro" id="IPR021810">
    <property type="entry name" value="T1RH-like_C"/>
</dbReference>
<dbReference type="InterPro" id="IPR055180">
    <property type="entry name" value="HsdR_RecA-like_helicase_dom_2"/>
</dbReference>
<evidence type="ECO:0000256" key="8">
    <source>
        <dbReference type="ARBA" id="ARBA00022840"/>
    </source>
</evidence>
<keyword evidence="3" id="KW-0540">Nuclease</keyword>
<dbReference type="Gene3D" id="3.90.1570.50">
    <property type="match status" value="1"/>
</dbReference>
<dbReference type="PANTHER" id="PTHR30195:SF15">
    <property type="entry name" value="TYPE I RESTRICTION ENZYME HINDI ENDONUCLEASE SUBUNIT"/>
    <property type="match status" value="1"/>
</dbReference>
<evidence type="ECO:0000259" key="11">
    <source>
        <dbReference type="PROSITE" id="PS51192"/>
    </source>
</evidence>
<dbReference type="InterPro" id="IPR027417">
    <property type="entry name" value="P-loop_NTPase"/>
</dbReference>
<evidence type="ECO:0000313" key="13">
    <source>
        <dbReference type="Proteomes" id="UP001606134"/>
    </source>
</evidence>
<keyword evidence="7 10" id="KW-0378">Hydrolase</keyword>
<evidence type="ECO:0000256" key="7">
    <source>
        <dbReference type="ARBA" id="ARBA00022801"/>
    </source>
</evidence>
<keyword evidence="9 10" id="KW-0238">DNA-binding</keyword>
<dbReference type="PROSITE" id="PS51192">
    <property type="entry name" value="HELICASE_ATP_BIND_1"/>
    <property type="match status" value="1"/>
</dbReference>
<evidence type="ECO:0000256" key="5">
    <source>
        <dbReference type="ARBA" id="ARBA00022747"/>
    </source>
</evidence>
<evidence type="ECO:0000256" key="4">
    <source>
        <dbReference type="ARBA" id="ARBA00022741"/>
    </source>
</evidence>
<dbReference type="InterPro" id="IPR004473">
    <property type="entry name" value="Restrct_endonuc_typeI_HsdR"/>
</dbReference>
<comment type="caution">
    <text evidence="12">The sequence shown here is derived from an EMBL/GenBank/DDBJ whole genome shotgun (WGS) entry which is preliminary data.</text>
</comment>
<reference evidence="12 13" key="1">
    <citation type="submission" date="2024-08" db="EMBL/GenBank/DDBJ databases">
        <authorList>
            <person name="Lu H."/>
        </authorList>
    </citation>
    <scope>NUCLEOTIDE SEQUENCE [LARGE SCALE GENOMIC DNA]</scope>
    <source>
        <strain evidence="12 13">BYS78W</strain>
    </source>
</reference>
<comment type="function">
    <text evidence="10">Subunit R is required for both nuclease and ATPase activities, but not for modification.</text>
</comment>
<evidence type="ECO:0000256" key="3">
    <source>
        <dbReference type="ARBA" id="ARBA00022722"/>
    </source>
</evidence>
<dbReference type="SMART" id="SM00487">
    <property type="entry name" value="DEXDc"/>
    <property type="match status" value="1"/>
</dbReference>
<evidence type="ECO:0000256" key="1">
    <source>
        <dbReference type="ARBA" id="ARBA00000851"/>
    </source>
</evidence>
<gene>
    <name evidence="12" type="ORF">ACG04R_01270</name>
</gene>
<dbReference type="Pfam" id="PF04313">
    <property type="entry name" value="HSDR_N"/>
    <property type="match status" value="1"/>
</dbReference>
<dbReference type="InterPro" id="IPR007409">
    <property type="entry name" value="Restrct_endonuc_type1_HsdR_N"/>
</dbReference>
<dbReference type="SUPFAM" id="SSF52540">
    <property type="entry name" value="P-loop containing nucleoside triphosphate hydrolases"/>
    <property type="match status" value="2"/>
</dbReference>
<proteinExistence type="inferred from homology"/>
<dbReference type="CDD" id="cd18030">
    <property type="entry name" value="DEXHc_RE_I_HsdR"/>
    <property type="match status" value="1"/>
</dbReference>
<dbReference type="Pfam" id="PF22679">
    <property type="entry name" value="T1R_D3-like"/>
    <property type="match status" value="1"/>
</dbReference>
<comment type="catalytic activity">
    <reaction evidence="1 10">
        <text>Endonucleolytic cleavage of DNA to give random double-stranded fragments with terminal 5'-phosphates, ATP is simultaneously hydrolyzed.</text>
        <dbReference type="EC" id="3.1.21.3"/>
    </reaction>
</comment>
<sequence length="1101" mass="123525">MAASSHSPDFSTSELLESQRPALQLLLALGYEYLSPRRARELRGGRLGEVVLEPVLRDALKRINRIQAGGELHLFSEENLSAAIQKLKNLRFDGLLTGNAEVHELLTLGTALEQTIDGDMRARSLRYVDWEQPEANSWQVSPEFVVERQRSTQTVRLDLVCFVNGMPWAVIECKAPGVPVDEGVSGLISYQGSGQAPQLFVYAQLLLALNRHSAKVGAVGTALKFYGNWPEVVDEEALRQALAQPLPPALARELNADAMEALLQRQGPDEPGGVAEPEAAYHAAREPSAQDRAMFALLRPSRLLSLVQHYTVFDGGERKLARHQQVRAIEKMVARIQQWEPSPVNRVQQDPNARRRRGGVVWHTQGSGKSLTMVMLARRIAQLRGVVNPRIVLVTDREDLDAQIGKTFMSCELKPERARSARELLALVQSPKAQLITTLIQKFDRVGALAKSFRAESPDIFVLVDESHRTNFGSLAARMRLLMPNACYIGFTGTPVTRKERDTLQRFGGLIDSYTMNEAVKDGAVVRLFYESRLVDVKQDQPAMDTWWRRIVVGLSEAEQADLKRKFSRANLINASDRVLQMMAFDISEHFRANWQGTPFKGQVVAQSRAAAVKLKEYLDEIGHVSAEVLISGPQHRRGHEDVDDEPNDDVHRFWAKMMARYGNEEAYNEGLIGAFKQSDRPELLIVKDKLLTGFDAPRNRVLYLTRELKAHTLLQAIARVNRLYEQRTEDGGRIEKEYGQIVDYAGVLKELKGAMSSYEALAGFADEDLLGTVESAYDEVLKLPDVHAHLLELFRELPASAGMAAHEELLRDEAMREEFYTRLSAFGRLLALAFGLERFLAETPAVQVERYKADLKRLMALKQSAQLRFAEAVDFRRHYEPRIRKLLNVHLAADEVLQLHAPVDIFDPASVDAALQTRPESERGPAAQADVMAHNLKRVIDERIKLDPAQYERFSKLVQDAIDDYKAKRINELAYLAQVKAVRDGMAQRPQDEVPAALRGQDDALAVYGLVRRIFEGIAPDRANALAEMTAQAVMEALGEHAVVDYWRNLEAVNATKTALDHFLYDVLGPQLPTPLTSQQMDAVIEQSMQLARRRGLNGR</sequence>
<keyword evidence="6 12" id="KW-0255">Endonuclease</keyword>
<dbReference type="Gene3D" id="3.40.50.300">
    <property type="entry name" value="P-loop containing nucleotide triphosphate hydrolases"/>
    <property type="match status" value="2"/>
</dbReference>
<dbReference type="EC" id="3.1.21.3" evidence="10"/>
<evidence type="ECO:0000256" key="2">
    <source>
        <dbReference type="ARBA" id="ARBA00008598"/>
    </source>
</evidence>
<accession>A0ABW7H5U9</accession>
<evidence type="ECO:0000313" key="12">
    <source>
        <dbReference type="EMBL" id="MFG6485278.1"/>
    </source>
</evidence>
<dbReference type="InterPro" id="IPR051268">
    <property type="entry name" value="Type-I_R_enzyme_R_subunit"/>
</dbReference>
<dbReference type="Pfam" id="PF11867">
    <property type="entry name" value="T1RH-like_C"/>
    <property type="match status" value="1"/>
</dbReference>
<dbReference type="PANTHER" id="PTHR30195">
    <property type="entry name" value="TYPE I SITE-SPECIFIC DEOXYRIBONUCLEASE PROTEIN SUBUNIT M AND R"/>
    <property type="match status" value="1"/>
</dbReference>
<evidence type="ECO:0000256" key="9">
    <source>
        <dbReference type="ARBA" id="ARBA00023125"/>
    </source>
</evidence>
<dbReference type="CDD" id="cd22332">
    <property type="entry name" value="HsdR_N"/>
    <property type="match status" value="1"/>
</dbReference>
<dbReference type="InterPro" id="IPR014001">
    <property type="entry name" value="Helicase_ATP-bd"/>
</dbReference>
<dbReference type="Proteomes" id="UP001606134">
    <property type="component" value="Unassembled WGS sequence"/>
</dbReference>
<keyword evidence="8 10" id="KW-0067">ATP-binding</keyword>
<dbReference type="RefSeq" id="WP_394405781.1">
    <property type="nucleotide sequence ID" value="NZ_JBIGIC010000001.1"/>
</dbReference>
<dbReference type="Pfam" id="PF18766">
    <property type="entry name" value="SWI2_SNF2"/>
    <property type="match status" value="1"/>
</dbReference>
<feature type="domain" description="Helicase ATP-binding" evidence="11">
    <location>
        <begin position="350"/>
        <end position="513"/>
    </location>
</feature>
<dbReference type="InterPro" id="IPR040980">
    <property type="entry name" value="SWI2_SNF2"/>
</dbReference>
<evidence type="ECO:0000256" key="6">
    <source>
        <dbReference type="ARBA" id="ARBA00022759"/>
    </source>
</evidence>
<organism evidence="12 13">
    <name type="scientific">Pelomonas candidula</name>
    <dbReference type="NCBI Taxonomy" id="3299025"/>
    <lineage>
        <taxon>Bacteria</taxon>
        <taxon>Pseudomonadati</taxon>
        <taxon>Pseudomonadota</taxon>
        <taxon>Betaproteobacteria</taxon>
        <taxon>Burkholderiales</taxon>
        <taxon>Sphaerotilaceae</taxon>
        <taxon>Roseateles</taxon>
    </lineage>
</organism>
<evidence type="ECO:0000256" key="10">
    <source>
        <dbReference type="RuleBase" id="RU364115"/>
    </source>
</evidence>
<comment type="similarity">
    <text evidence="2 10">Belongs to the HsdR family.</text>
</comment>
<comment type="subunit">
    <text evidence="10">The type I restriction/modification system is composed of three polypeptides R, M and S.</text>
</comment>
<keyword evidence="13" id="KW-1185">Reference proteome</keyword>
<dbReference type="CDD" id="cd18800">
    <property type="entry name" value="SF2_C_EcoR124I-like"/>
    <property type="match status" value="1"/>
</dbReference>
<protein>
    <recommendedName>
        <fullName evidence="10">Type I restriction enzyme endonuclease subunit</fullName>
        <shortName evidence="10">R protein</shortName>
        <ecNumber evidence="10">3.1.21.3</ecNumber>
    </recommendedName>
</protein>